<dbReference type="EMBL" id="QGDH01000246">
    <property type="protein sequence ID" value="RAR01828.1"/>
    <property type="molecule type" value="Genomic_DNA"/>
</dbReference>
<reference evidence="5" key="1">
    <citation type="submission" date="2018-05" db="EMBL/GenBank/DDBJ databases">
        <title>Draft genome sequence of Stemphylium lycopersici strain CIDEFI 213.</title>
        <authorList>
            <person name="Medina R."/>
            <person name="Franco M.E.E."/>
            <person name="Lucentini C.G."/>
            <person name="Saparrat M.C.N."/>
            <person name="Balatti P.A."/>
        </authorList>
    </citation>
    <scope>NUCLEOTIDE SEQUENCE [LARGE SCALE GENOMIC DNA]</scope>
    <source>
        <strain evidence="5">CIDEFI 213</strain>
    </source>
</reference>
<dbReference type="GO" id="GO:0016788">
    <property type="term" value="F:hydrolase activity, acting on ester bonds"/>
    <property type="evidence" value="ECO:0007669"/>
    <property type="project" value="TreeGrafter"/>
</dbReference>
<comment type="similarity">
    <text evidence="1">Belongs to the esterase D family.</text>
</comment>
<dbReference type="AlphaFoldDB" id="A0A364MSF6"/>
<dbReference type="OrthoDB" id="446683at2759"/>
<evidence type="ECO:0000256" key="1">
    <source>
        <dbReference type="ARBA" id="ARBA00005622"/>
    </source>
</evidence>
<sequence length="723" mass="78968">MNSVGAWQFAPLVTEFPTNVLPNLGFYSATNGSWEYQIQVAWPLNWTTQEESSVVETMYVLDGNALGLTATEAFRRRRPVEFNMPDCIVVSIGYPETIEDSPYSTHRSYDFQPPVCDDCPLPTVPGVPSNADNFIEFIDTALRPWIRDTAFPNADFDRDALYGHSFGGLFVLYALTVRPDLFDTFLSASPALFFNDNYVFNHTDFLAPLTSPAEKPSNTSKPAFQISYGALEQNPVQRRTETDEEFEYRKSILVSQQMTSLTQKLYSTLEDSPALRDISIHEYPFSDHAAVGGAALADGIDYFLDWCTAKLSPRYDVLLLELARGVGEVSETLLLFLLQASSSLVTRVVTFASWSVCYRKLQCVLSDSPACLCCSLPVWSSDSARVDRLALGPGSASREAVQAFYTTRTTIQLHRWTPSFTMQRMNTTESLRTPGSNIATLNMNKAPRPGIERAPTSTNLTRPLPIQRLEGKVVMITGGGGKVGVESAGRLLIEGCNVALIDIDQTALEAAVPVLKAAIATGVPIESRLLTIVADATKEPDVEACAKKVVQRFGRLDAALLNCCHRGETKSIFDVTEDDFDRIMSINAKSAFLGVKYAATAMQTTSGAGSIIIRSSIAGLRGFPGLISYSASKFALRGIALTAAEELGPHGIRVNTIHTSIIQTSGYKDGWTNERLAELKEETALDRFSSPDDVASVVAFLVSEDSKFMTGGHLKIDGGCVAV</sequence>
<dbReference type="SUPFAM" id="SSF51735">
    <property type="entry name" value="NAD(P)-binding Rossmann-fold domains"/>
    <property type="match status" value="1"/>
</dbReference>
<dbReference type="InterPro" id="IPR052558">
    <property type="entry name" value="Siderophore_Hydrolase_D"/>
</dbReference>
<dbReference type="InterPro" id="IPR036291">
    <property type="entry name" value="NAD(P)-bd_dom_sf"/>
</dbReference>
<dbReference type="Proteomes" id="UP000249619">
    <property type="component" value="Unassembled WGS sequence"/>
</dbReference>
<evidence type="ECO:0000256" key="3">
    <source>
        <dbReference type="ARBA" id="ARBA00022857"/>
    </source>
</evidence>
<evidence type="ECO:0000313" key="4">
    <source>
        <dbReference type="EMBL" id="RAR01828.1"/>
    </source>
</evidence>
<dbReference type="Gene3D" id="3.40.50.1820">
    <property type="entry name" value="alpha/beta hydrolase"/>
    <property type="match status" value="1"/>
</dbReference>
<dbReference type="PRINTS" id="PR00081">
    <property type="entry name" value="GDHRDH"/>
</dbReference>
<accession>A0A364MSF6</accession>
<dbReference type="InterPro" id="IPR002347">
    <property type="entry name" value="SDR_fam"/>
</dbReference>
<evidence type="ECO:0000256" key="2">
    <source>
        <dbReference type="ARBA" id="ARBA00022801"/>
    </source>
</evidence>
<dbReference type="SUPFAM" id="SSF53474">
    <property type="entry name" value="alpha/beta-Hydrolases"/>
    <property type="match status" value="1"/>
</dbReference>
<dbReference type="Pfam" id="PF13561">
    <property type="entry name" value="adh_short_C2"/>
    <property type="match status" value="1"/>
</dbReference>
<dbReference type="InterPro" id="IPR000801">
    <property type="entry name" value="Esterase-like"/>
</dbReference>
<dbReference type="CDD" id="cd05233">
    <property type="entry name" value="SDR_c"/>
    <property type="match status" value="1"/>
</dbReference>
<keyword evidence="2" id="KW-0378">Hydrolase</keyword>
<organism evidence="4 5">
    <name type="scientific">Stemphylium lycopersici</name>
    <name type="common">Tomato gray leaf spot disease fungus</name>
    <name type="synonym">Thyrospora lycopersici</name>
    <dbReference type="NCBI Taxonomy" id="183478"/>
    <lineage>
        <taxon>Eukaryota</taxon>
        <taxon>Fungi</taxon>
        <taxon>Dikarya</taxon>
        <taxon>Ascomycota</taxon>
        <taxon>Pezizomycotina</taxon>
        <taxon>Dothideomycetes</taxon>
        <taxon>Pleosporomycetidae</taxon>
        <taxon>Pleosporales</taxon>
        <taxon>Pleosporineae</taxon>
        <taxon>Pleosporaceae</taxon>
        <taxon>Stemphylium</taxon>
    </lineage>
</organism>
<protein>
    <submittedName>
        <fullName evidence="4">NAD(P)-binding protein</fullName>
    </submittedName>
</protein>
<dbReference type="STRING" id="183478.A0A364MSF6"/>
<dbReference type="PANTHER" id="PTHR40841">
    <property type="entry name" value="SIDEROPHORE TRIACETYLFUSARININE C ESTERASE"/>
    <property type="match status" value="1"/>
</dbReference>
<evidence type="ECO:0000313" key="5">
    <source>
        <dbReference type="Proteomes" id="UP000249619"/>
    </source>
</evidence>
<dbReference type="FunFam" id="3.40.50.720:FF:000084">
    <property type="entry name" value="Short-chain dehydrogenase reductase"/>
    <property type="match status" value="1"/>
</dbReference>
<keyword evidence="3" id="KW-0521">NADP</keyword>
<dbReference type="PROSITE" id="PS00061">
    <property type="entry name" value="ADH_SHORT"/>
    <property type="match status" value="1"/>
</dbReference>
<keyword evidence="5" id="KW-1185">Reference proteome</keyword>
<dbReference type="InterPro" id="IPR029058">
    <property type="entry name" value="AB_hydrolase_fold"/>
</dbReference>
<dbReference type="PANTHER" id="PTHR40841:SF2">
    <property type="entry name" value="SIDEROPHORE-DEGRADING ESTERASE (EUROFUNG)"/>
    <property type="match status" value="1"/>
</dbReference>
<dbReference type="InterPro" id="IPR020904">
    <property type="entry name" value="Sc_DH/Rdtase_CS"/>
</dbReference>
<gene>
    <name evidence="4" type="ORF">DDE83_008787</name>
</gene>
<proteinExistence type="inferred from homology"/>
<dbReference type="Pfam" id="PF00756">
    <property type="entry name" value="Esterase"/>
    <property type="match status" value="1"/>
</dbReference>
<name>A0A364MSF6_STELY</name>
<comment type="caution">
    <text evidence="4">The sequence shown here is derived from an EMBL/GenBank/DDBJ whole genome shotgun (WGS) entry which is preliminary data.</text>
</comment>
<dbReference type="Gene3D" id="3.40.50.720">
    <property type="entry name" value="NAD(P)-binding Rossmann-like Domain"/>
    <property type="match status" value="1"/>
</dbReference>